<proteinExistence type="predicted"/>
<evidence type="ECO:0000313" key="2">
    <source>
        <dbReference type="EMBL" id="HCT58348.1"/>
    </source>
</evidence>
<feature type="region of interest" description="Disordered" evidence="1">
    <location>
        <begin position="90"/>
        <end position="131"/>
    </location>
</feature>
<comment type="caution">
    <text evidence="2">The sequence shown here is derived from an EMBL/GenBank/DDBJ whole genome shotgun (WGS) entry which is preliminary data.</text>
</comment>
<sequence length="131" mass="14505">MSILNKLFPETLFPRKLSAEAEQRLRLVQARAEEALIRTHVENALLFVDTLTTDVGYERALDIYVREMSIPEPLASVVATRALVALGETLVPHADDPESATDTPDNANGTAEAVPMPELRLDDAQARRRRA</sequence>
<feature type="compositionally biased region" description="Basic and acidic residues" evidence="1">
    <location>
        <begin position="119"/>
        <end position="131"/>
    </location>
</feature>
<name>A0A3D4VCI9_9BACT</name>
<organism evidence="2 3">
    <name type="scientific">Gemmatimonas aurantiaca</name>
    <dbReference type="NCBI Taxonomy" id="173480"/>
    <lineage>
        <taxon>Bacteria</taxon>
        <taxon>Pseudomonadati</taxon>
        <taxon>Gemmatimonadota</taxon>
        <taxon>Gemmatimonadia</taxon>
        <taxon>Gemmatimonadales</taxon>
        <taxon>Gemmatimonadaceae</taxon>
        <taxon>Gemmatimonas</taxon>
    </lineage>
</organism>
<dbReference type="AlphaFoldDB" id="A0A3D4VCI9"/>
<accession>A0A3D4VCI9</accession>
<reference evidence="2 3" key="1">
    <citation type="journal article" date="2018" name="Nat. Biotechnol.">
        <title>A standardized bacterial taxonomy based on genome phylogeny substantially revises the tree of life.</title>
        <authorList>
            <person name="Parks D.H."/>
            <person name="Chuvochina M."/>
            <person name="Waite D.W."/>
            <person name="Rinke C."/>
            <person name="Skarshewski A."/>
            <person name="Chaumeil P.A."/>
            <person name="Hugenholtz P."/>
        </authorList>
    </citation>
    <scope>NUCLEOTIDE SEQUENCE [LARGE SCALE GENOMIC DNA]</scope>
    <source>
        <strain evidence="2">UBA8844</strain>
    </source>
</reference>
<evidence type="ECO:0000313" key="3">
    <source>
        <dbReference type="Proteomes" id="UP000264071"/>
    </source>
</evidence>
<feature type="compositionally biased region" description="Polar residues" evidence="1">
    <location>
        <begin position="100"/>
        <end position="109"/>
    </location>
</feature>
<gene>
    <name evidence="2" type="ORF">DGD08_14180</name>
</gene>
<dbReference type="EMBL" id="DPIY01000010">
    <property type="protein sequence ID" value="HCT58348.1"/>
    <property type="molecule type" value="Genomic_DNA"/>
</dbReference>
<protein>
    <submittedName>
        <fullName evidence="2">Uncharacterized protein</fullName>
    </submittedName>
</protein>
<evidence type="ECO:0000256" key="1">
    <source>
        <dbReference type="SAM" id="MobiDB-lite"/>
    </source>
</evidence>
<dbReference type="Proteomes" id="UP000264071">
    <property type="component" value="Unassembled WGS sequence"/>
</dbReference>